<organism evidence="4 5">
    <name type="scientific">Hydrogenobacter hydrogenophilus</name>
    <dbReference type="NCBI Taxonomy" id="35835"/>
    <lineage>
        <taxon>Bacteria</taxon>
        <taxon>Pseudomonadati</taxon>
        <taxon>Aquificota</taxon>
        <taxon>Aquificia</taxon>
        <taxon>Aquificales</taxon>
        <taxon>Aquificaceae</taxon>
        <taxon>Hydrogenobacter</taxon>
    </lineage>
</organism>
<dbReference type="GO" id="GO:0043138">
    <property type="term" value="F:3'-5' DNA helicase activity"/>
    <property type="evidence" value="ECO:0007669"/>
    <property type="project" value="TreeGrafter"/>
</dbReference>
<evidence type="ECO:0000256" key="2">
    <source>
        <dbReference type="ARBA" id="ARBA00022840"/>
    </source>
</evidence>
<evidence type="ECO:0000256" key="3">
    <source>
        <dbReference type="ARBA" id="ARBA00023125"/>
    </source>
</evidence>
<proteinExistence type="predicted"/>
<dbReference type="RefSeq" id="WP_096603077.1">
    <property type="nucleotide sequence ID" value="NZ_OBEN01000011.1"/>
</dbReference>
<dbReference type="GO" id="GO:0006310">
    <property type="term" value="P:DNA recombination"/>
    <property type="evidence" value="ECO:0007669"/>
    <property type="project" value="TreeGrafter"/>
</dbReference>
<dbReference type="EMBL" id="OBEN01000011">
    <property type="protein sequence ID" value="SNZ16308.1"/>
    <property type="molecule type" value="Genomic_DNA"/>
</dbReference>
<keyword evidence="2" id="KW-0067">ATP-binding</keyword>
<reference evidence="5" key="1">
    <citation type="submission" date="2017-09" db="EMBL/GenBank/DDBJ databases">
        <authorList>
            <person name="Varghese N."/>
            <person name="Submissions S."/>
        </authorList>
    </citation>
    <scope>NUCLEOTIDE SEQUENCE [LARGE SCALE GENOMIC DNA]</scope>
    <source>
        <strain evidence="5">DSM 2913</strain>
    </source>
</reference>
<keyword evidence="5" id="KW-1185">Reference proteome</keyword>
<gene>
    <name evidence="4" type="ORF">SAMN06265353_1552</name>
</gene>
<keyword evidence="4" id="KW-0347">Helicase</keyword>
<evidence type="ECO:0000313" key="4">
    <source>
        <dbReference type="EMBL" id="SNZ16308.1"/>
    </source>
</evidence>
<evidence type="ECO:0000256" key="1">
    <source>
        <dbReference type="ARBA" id="ARBA00022741"/>
    </source>
</evidence>
<keyword evidence="4" id="KW-0378">Hydrolase</keyword>
<dbReference type="PANTHER" id="PTHR30580:SF0">
    <property type="entry name" value="PRIMOSOMAL PROTEIN N"/>
    <property type="match status" value="1"/>
</dbReference>
<keyword evidence="3" id="KW-0238">DNA-binding</keyword>
<dbReference type="PANTHER" id="PTHR30580">
    <property type="entry name" value="PRIMOSOMAL PROTEIN N"/>
    <property type="match status" value="1"/>
</dbReference>
<dbReference type="AlphaFoldDB" id="A0A285P4C3"/>
<dbReference type="GO" id="GO:0006270">
    <property type="term" value="P:DNA replication initiation"/>
    <property type="evidence" value="ECO:0007669"/>
    <property type="project" value="TreeGrafter"/>
</dbReference>
<protein>
    <submittedName>
        <fullName evidence="4">Replication restart DNA helicase PriA</fullName>
    </submittedName>
</protein>
<dbReference type="GO" id="GO:0005524">
    <property type="term" value="F:ATP binding"/>
    <property type="evidence" value="ECO:0007669"/>
    <property type="project" value="UniProtKB-KW"/>
</dbReference>
<dbReference type="Proteomes" id="UP000218627">
    <property type="component" value="Unassembled WGS sequence"/>
</dbReference>
<accession>A0A285P4C3</accession>
<name>A0A285P4C3_9AQUI</name>
<evidence type="ECO:0000313" key="5">
    <source>
        <dbReference type="Proteomes" id="UP000218627"/>
    </source>
</evidence>
<dbReference type="GO" id="GO:0006302">
    <property type="term" value="P:double-strand break repair"/>
    <property type="evidence" value="ECO:0007669"/>
    <property type="project" value="TreeGrafter"/>
</dbReference>
<dbReference type="GO" id="GO:0003677">
    <property type="term" value="F:DNA binding"/>
    <property type="evidence" value="ECO:0007669"/>
    <property type="project" value="UniProtKB-KW"/>
</dbReference>
<keyword evidence="1" id="KW-0547">Nucleotide-binding</keyword>
<sequence length="671" mass="76687">MNLKVALSNGRILILSLDFPYEGDPVGYRVKIPSLGRTGVVVGLSQSAQQSLECIFPDKKPLILSDVIETLKEVSLIYGINPWYVLFSLLPKHFVEKQEDYVVPAGSFTVGLDKVSMKVIRYVISKGGVKKDLLKNKFGWRLVEFLIDKGFLKVEKRWNVLEEEPSILTLHVPFEEAYKSLKNLKRKEEKLTILNLVKERGYVSIEELEDMGFSSRDISYLLKKGILAPAEAQDIENKTQTFGPLIKKLENNEVILGSFEFLIESLKSAVGDALQRGFSSLVVCTNLSTLFYLERELKSAFGDDLLIISSKEKPSRLIRNWFKAQEESKVVLGSFLSLLAPIRNVKVVALFDDTNTKLPKAGIDVRNLLYMRSRYLGASFVICTPAMDIQTYHLVKSGRIQMERYLSDVQVQVVKRQGKEIFSADTLKVLEDFLDKKVLFLVNKKGYSYAYCPRCQSLCMCPVCETFLTLYKDDEQLVCTNCNFKSEVVCPECGGVVESSSFGIDRVMEEVENLFGLRENFTFSTYPTLSGFYHLVVVVSADNLLSVPFFNAEENFYRYVWRARALAKEKLLIQTLFAEHSILEDIKRNHWENYLDKEWERRKEENLPPFSKIILASFSKDVRKSLESLGVKGRYRKTKRGIDALLKVNSARMGEVLKKIRSLSPLRLEIF</sequence>
<dbReference type="OrthoDB" id="9842at2"/>